<dbReference type="PANTHER" id="PTHR43591:SF24">
    <property type="entry name" value="2-METHOXY-6-POLYPRENYL-1,4-BENZOQUINOL METHYLASE, MITOCHONDRIAL"/>
    <property type="match status" value="1"/>
</dbReference>
<dbReference type="InterPro" id="IPR029063">
    <property type="entry name" value="SAM-dependent_MTases_sf"/>
</dbReference>
<evidence type="ECO:0000313" key="2">
    <source>
        <dbReference type="EMBL" id="PWW02249.1"/>
    </source>
</evidence>
<dbReference type="CDD" id="cd02440">
    <property type="entry name" value="AdoMet_MTases"/>
    <property type="match status" value="1"/>
</dbReference>
<name>A0A317PQ11_9HYPH</name>
<dbReference type="RefSeq" id="WP_110031945.1">
    <property type="nucleotide sequence ID" value="NZ_QGTR01000002.1"/>
</dbReference>
<dbReference type="GO" id="GO:0008757">
    <property type="term" value="F:S-adenosylmethionine-dependent methyltransferase activity"/>
    <property type="evidence" value="ECO:0007669"/>
    <property type="project" value="InterPro"/>
</dbReference>
<keyword evidence="2" id="KW-0489">Methyltransferase</keyword>
<dbReference type="GO" id="GO:0032259">
    <property type="term" value="P:methylation"/>
    <property type="evidence" value="ECO:0007669"/>
    <property type="project" value="UniProtKB-KW"/>
</dbReference>
<dbReference type="Gene3D" id="3.40.50.150">
    <property type="entry name" value="Vaccinia Virus protein VP39"/>
    <property type="match status" value="1"/>
</dbReference>
<proteinExistence type="predicted"/>
<feature type="domain" description="Methyltransferase type 11" evidence="1">
    <location>
        <begin position="56"/>
        <end position="149"/>
    </location>
</feature>
<protein>
    <submittedName>
        <fullName evidence="2">Methyltransferase family protein</fullName>
    </submittedName>
</protein>
<reference evidence="2 3" key="1">
    <citation type="submission" date="2018-05" db="EMBL/GenBank/DDBJ databases">
        <title>Genomic Encyclopedia of Type Strains, Phase IV (KMG-IV): sequencing the most valuable type-strain genomes for metagenomic binning, comparative biology and taxonomic classification.</title>
        <authorList>
            <person name="Goeker M."/>
        </authorList>
    </citation>
    <scope>NUCLEOTIDE SEQUENCE [LARGE SCALE GENOMIC DNA]</scope>
    <source>
        <strain evidence="2 3">DSM 16791</strain>
    </source>
</reference>
<keyword evidence="3" id="KW-1185">Reference proteome</keyword>
<dbReference type="PANTHER" id="PTHR43591">
    <property type="entry name" value="METHYLTRANSFERASE"/>
    <property type="match status" value="1"/>
</dbReference>
<dbReference type="AlphaFoldDB" id="A0A317PQ11"/>
<gene>
    <name evidence="2" type="ORF">DFR52_102917</name>
</gene>
<sequence length="276" mass="29789">MNDTSTITAAPDYAVIKAKQNSAWASGDYALIGTTLQIVGENLAEAMDLPAGAKVLDVAAGNGNATLAFARRGSRVTSTDYVEALLEKGRARAQAEGLDIACQVADAEKLPFENDSFDAVVSTYGVMFTPNQLAAAREMLRVCRSGGKIGLANWTPEGFIGTVFKTLGKHMPPPAGVQSPALWGSEEWIRSSFGSKARKIDVSPRDFVFRYRSAAEFMHIFRTYYGPIHKAFLALPEDVGKALHVDLMATIARYDTATDGTLRVPSAYLEIVITKC</sequence>
<dbReference type="Proteomes" id="UP000246352">
    <property type="component" value="Unassembled WGS sequence"/>
</dbReference>
<keyword evidence="2" id="KW-0808">Transferase</keyword>
<organism evidence="2 3">
    <name type="scientific">Hoeflea marina</name>
    <dbReference type="NCBI Taxonomy" id="274592"/>
    <lineage>
        <taxon>Bacteria</taxon>
        <taxon>Pseudomonadati</taxon>
        <taxon>Pseudomonadota</taxon>
        <taxon>Alphaproteobacteria</taxon>
        <taxon>Hyphomicrobiales</taxon>
        <taxon>Rhizobiaceae</taxon>
        <taxon>Hoeflea</taxon>
    </lineage>
</organism>
<dbReference type="InterPro" id="IPR013216">
    <property type="entry name" value="Methyltransf_11"/>
</dbReference>
<evidence type="ECO:0000259" key="1">
    <source>
        <dbReference type="Pfam" id="PF08241"/>
    </source>
</evidence>
<dbReference type="Pfam" id="PF08241">
    <property type="entry name" value="Methyltransf_11"/>
    <property type="match status" value="1"/>
</dbReference>
<dbReference type="EMBL" id="QGTR01000002">
    <property type="protein sequence ID" value="PWW02249.1"/>
    <property type="molecule type" value="Genomic_DNA"/>
</dbReference>
<evidence type="ECO:0000313" key="3">
    <source>
        <dbReference type="Proteomes" id="UP000246352"/>
    </source>
</evidence>
<dbReference type="OrthoDB" id="5517736at2"/>
<dbReference type="SUPFAM" id="SSF53335">
    <property type="entry name" value="S-adenosyl-L-methionine-dependent methyltransferases"/>
    <property type="match status" value="1"/>
</dbReference>
<accession>A0A317PQ11</accession>
<comment type="caution">
    <text evidence="2">The sequence shown here is derived from an EMBL/GenBank/DDBJ whole genome shotgun (WGS) entry which is preliminary data.</text>
</comment>